<dbReference type="PANTHER" id="PTHR33121:SF71">
    <property type="entry name" value="OXYGEN SENSOR PROTEIN DOSP"/>
    <property type="match status" value="1"/>
</dbReference>
<dbReference type="Gene3D" id="3.20.20.450">
    <property type="entry name" value="EAL domain"/>
    <property type="match status" value="1"/>
</dbReference>
<feature type="domain" description="EAL" evidence="1">
    <location>
        <begin position="2"/>
        <end position="251"/>
    </location>
</feature>
<dbReference type="SUPFAM" id="SSF141868">
    <property type="entry name" value="EAL domain-like"/>
    <property type="match status" value="1"/>
</dbReference>
<dbReference type="CDD" id="cd01948">
    <property type="entry name" value="EAL"/>
    <property type="match status" value="1"/>
</dbReference>
<dbReference type="AlphaFoldDB" id="A0A3S9WB42"/>
<protein>
    <submittedName>
        <fullName evidence="2">Phytochrome-like protein cph2</fullName>
    </submittedName>
</protein>
<dbReference type="SMART" id="SM00052">
    <property type="entry name" value="EAL"/>
    <property type="match status" value="1"/>
</dbReference>
<dbReference type="KEGG" id="mlv:CVS47_01898"/>
<dbReference type="InterPro" id="IPR035919">
    <property type="entry name" value="EAL_sf"/>
</dbReference>
<evidence type="ECO:0000313" key="3">
    <source>
        <dbReference type="Proteomes" id="UP000276888"/>
    </source>
</evidence>
<dbReference type="EMBL" id="CP031423">
    <property type="protein sequence ID" value="AZS37264.1"/>
    <property type="molecule type" value="Genomic_DNA"/>
</dbReference>
<name>A0A3S9WB42_9MICO</name>
<dbReference type="Proteomes" id="UP000276888">
    <property type="component" value="Chromosome"/>
</dbReference>
<keyword evidence="3" id="KW-1185">Reference proteome</keyword>
<sequence>MPAELAADLRVAVPGNQLFPVFQPQIDLRTGGIVAVEGLCRWRHPRLGLVPAQEFIDLAERSGVIHDIGDFMLDVCFAAAEAWFADGLQVSVSVNTSPVQLASEVFADALVERLRSTSLPARTMTVEITESLPVSDMGVMVLRLTELRQLGLGVALDDFGTGHASPDQFADLPVTELKLDRTLIQDDREYPAEDLADVVANAHARGIRVVAEGVETPRHLRRAETIGCDRAQGYLLGRPMMRDAIDQLLAA</sequence>
<proteinExistence type="predicted"/>
<evidence type="ECO:0000313" key="2">
    <source>
        <dbReference type="EMBL" id="AZS37264.1"/>
    </source>
</evidence>
<dbReference type="PANTHER" id="PTHR33121">
    <property type="entry name" value="CYCLIC DI-GMP PHOSPHODIESTERASE PDEF"/>
    <property type="match status" value="1"/>
</dbReference>
<reference evidence="2 3" key="1">
    <citation type="submission" date="2018-08" db="EMBL/GenBank/DDBJ databases">
        <title>Microbacterium lemovicicum sp. nov., a bacterium isolated from a natural uranium-rich soil.</title>
        <authorList>
            <person name="ORTET P."/>
        </authorList>
    </citation>
    <scope>NUCLEOTIDE SEQUENCE [LARGE SCALE GENOMIC DNA]</scope>
    <source>
        <strain evidence="2 3">Viu22</strain>
    </source>
</reference>
<dbReference type="PROSITE" id="PS50883">
    <property type="entry name" value="EAL"/>
    <property type="match status" value="1"/>
</dbReference>
<dbReference type="InterPro" id="IPR050706">
    <property type="entry name" value="Cyclic-di-GMP_PDE-like"/>
</dbReference>
<dbReference type="Pfam" id="PF00563">
    <property type="entry name" value="EAL"/>
    <property type="match status" value="1"/>
</dbReference>
<organism evidence="2 3">
    <name type="scientific">Microbacterium lemovicicum</name>
    <dbReference type="NCBI Taxonomy" id="1072463"/>
    <lineage>
        <taxon>Bacteria</taxon>
        <taxon>Bacillati</taxon>
        <taxon>Actinomycetota</taxon>
        <taxon>Actinomycetes</taxon>
        <taxon>Micrococcales</taxon>
        <taxon>Microbacteriaceae</taxon>
        <taxon>Microbacterium</taxon>
    </lineage>
</organism>
<dbReference type="RefSeq" id="WP_164734625.1">
    <property type="nucleotide sequence ID" value="NZ_CP031423.1"/>
</dbReference>
<dbReference type="GO" id="GO:0071111">
    <property type="term" value="F:cyclic-guanylate-specific phosphodiesterase activity"/>
    <property type="evidence" value="ECO:0007669"/>
    <property type="project" value="InterPro"/>
</dbReference>
<evidence type="ECO:0000259" key="1">
    <source>
        <dbReference type="PROSITE" id="PS50883"/>
    </source>
</evidence>
<dbReference type="InterPro" id="IPR001633">
    <property type="entry name" value="EAL_dom"/>
</dbReference>
<accession>A0A3S9WB42</accession>
<gene>
    <name evidence="2" type="primary">cph2</name>
    <name evidence="2" type="ORF">CVS47_01898</name>
</gene>